<organism evidence="2 4">
    <name type="scientific">Halalkalicoccus jeotgali (strain DSM 18796 / CECT 7217 / JCM 14584 / KCTC 4019 / B3)</name>
    <dbReference type="NCBI Taxonomy" id="795797"/>
    <lineage>
        <taxon>Archaea</taxon>
        <taxon>Methanobacteriati</taxon>
        <taxon>Methanobacteriota</taxon>
        <taxon>Stenosarchaea group</taxon>
        <taxon>Halobacteria</taxon>
        <taxon>Halobacteriales</taxon>
        <taxon>Halococcaceae</taxon>
        <taxon>Halalkalicoccus</taxon>
    </lineage>
</organism>
<sequence>MQLCTNSIDVETVREEERNGREYLVANVTVARPMSLNGGYVPDEAFAESVPGWNHVPLPIGHPVDVHGNYITARLPEVIDNAVTGSLYYASYDTDERELNGDLWVDVEQTETLGVYGERIIEILEDGDELEVSSAYRGDPGTPGVYEGVDGESYRDEVKVNLRPDHVALLPDDLGPGKCSCSDGCGVDASDGIVENALATVDESETPVTNTIGVSGHTPPSAGPEGVPGAGYCVNGQPGRSADRVFVNMRPPEGGRDRPSTPQSSEEGDYDMELNQSEDDRVRWEAENTDETRYGIVADELDDDDESVLVAVYEQVPTDDDDDSVEWENTDEEETVLEENLTVIEEFPSEQIDSNGVTTNGNRSSTSIQGNILSEARTPEYDETMSVAAADAEGLESWELWWGLDEYLEAWADATDADYQGDPYSALSEVPDGARGWIARKSLLGNPDAETEDNLLMGAVVSPDGVLHEELLEDVLGTTGSRWTIPDEQRESAREVARQLLVDEFGHDFEDGDSTADVDANEAAGILHSVGSLLQRAGLNSSRGGGDTACDCNTGTHEECHCSANGRETKAINSANTNTSSTTMGDDITDDDYERIANATEFSSEQLRRMDSNQLESLNTLVENAAEASEEGGDGGTDTDDVDVNSDIDALPDAFQDELSDLRQTVNAQQEVIDELNANRDANEQRRRKQATDVIQANSNRYSDEQLDEMDTEVLETTANALQEATSAADWGGLNEPFPSDIDGNADEDEGTTSTGGSFAEYAANQKAESSD</sequence>
<dbReference type="GeneID" id="9418896"/>
<evidence type="ECO:0000256" key="1">
    <source>
        <dbReference type="SAM" id="MobiDB-lite"/>
    </source>
</evidence>
<evidence type="ECO:0000313" key="3">
    <source>
        <dbReference type="EMBL" id="ELY40197.1"/>
    </source>
</evidence>
<evidence type="ECO:0008006" key="6">
    <source>
        <dbReference type="Google" id="ProtNLM"/>
    </source>
</evidence>
<protein>
    <recommendedName>
        <fullName evidence="6">DUF2213 domain-containing protein</fullName>
    </recommendedName>
</protein>
<feature type="region of interest" description="Disordered" evidence="1">
    <location>
        <begin position="625"/>
        <end position="647"/>
    </location>
</feature>
<reference evidence="2 4" key="1">
    <citation type="journal article" date="2010" name="J. Bacteriol.">
        <title>Complete genome sequence of Halalkalicoccus jeotgali B3(T), an extremely halophilic archaeon.</title>
        <authorList>
            <person name="Roh S.W."/>
            <person name="Nam Y.D."/>
            <person name="Nam S.H."/>
            <person name="Choi S.H."/>
            <person name="Park H.S."/>
            <person name="Bae J.W."/>
        </authorList>
    </citation>
    <scope>NUCLEOTIDE SEQUENCE [LARGE SCALE GENOMIC DNA]</scope>
    <source>
        <strain evidence="2">B3</strain>
        <strain evidence="4">DSM 18796 / CECT 7217 / JCM 14584 / KCTC 4019 / B3</strain>
    </source>
</reference>
<evidence type="ECO:0000313" key="2">
    <source>
        <dbReference type="EMBL" id="ADJ14483.1"/>
    </source>
</evidence>
<dbReference type="KEGG" id="hje:HacjB3_05460"/>
<reference evidence="3 5" key="2">
    <citation type="journal article" date="2014" name="PLoS Genet.">
        <title>Phylogenetically driven sequencing of extremely halophilic archaea reveals strategies for static and dynamic osmo-response.</title>
        <authorList>
            <person name="Becker E.A."/>
            <person name="Seitzer P.M."/>
            <person name="Tritt A."/>
            <person name="Larsen D."/>
            <person name="Krusor M."/>
            <person name="Yao A.I."/>
            <person name="Wu D."/>
            <person name="Madern D."/>
            <person name="Eisen J.A."/>
            <person name="Darling A.E."/>
            <person name="Facciotti M.T."/>
        </authorList>
    </citation>
    <scope>NUCLEOTIDE SEQUENCE [LARGE SCALE GENOMIC DNA]</scope>
    <source>
        <strain evidence="3">B3</strain>
        <strain evidence="5">DSM 18796 / CECT 7217 / JCM 14584 / KCTC 4019 / B3</strain>
    </source>
</reference>
<evidence type="ECO:0000313" key="5">
    <source>
        <dbReference type="Proteomes" id="UP000011645"/>
    </source>
</evidence>
<dbReference type="EMBL" id="CP002062">
    <property type="protein sequence ID" value="ADJ14483.1"/>
    <property type="molecule type" value="Genomic_DNA"/>
</dbReference>
<dbReference type="eggNOG" id="ENOG502N5H4">
    <property type="taxonomic scope" value="Archaea"/>
</dbReference>
<feature type="compositionally biased region" description="Acidic residues" evidence="1">
    <location>
        <begin position="628"/>
        <end position="646"/>
    </location>
</feature>
<accession>D8J9W1</accession>
<feature type="region of interest" description="Disordered" evidence="1">
    <location>
        <begin position="723"/>
        <end position="772"/>
    </location>
</feature>
<dbReference type="RefSeq" id="WP_008414626.1">
    <property type="nucleotide sequence ID" value="NC_014297.1"/>
</dbReference>
<keyword evidence="5" id="KW-1185">Reference proteome</keyword>
<dbReference type="PATRIC" id="fig|795797.18.peg.1095"/>
<dbReference type="Proteomes" id="UP000011645">
    <property type="component" value="Unassembled WGS sequence"/>
</dbReference>
<feature type="region of interest" description="Disordered" evidence="1">
    <location>
        <begin position="208"/>
        <end position="278"/>
    </location>
</feature>
<dbReference type="STRING" id="795797.HacjB3_05460"/>
<dbReference type="HOGENOM" id="CLU_361945_0_0_2"/>
<proteinExistence type="predicted"/>
<dbReference type="Proteomes" id="UP000000390">
    <property type="component" value="Chromosome"/>
</dbReference>
<feature type="region of interest" description="Disordered" evidence="1">
    <location>
        <begin position="676"/>
        <end position="708"/>
    </location>
</feature>
<dbReference type="OrthoDB" id="204605at2157"/>
<dbReference type="EMBL" id="AOHV01000010">
    <property type="protein sequence ID" value="ELY40197.1"/>
    <property type="molecule type" value="Genomic_DNA"/>
</dbReference>
<name>D8J9W1_HALJB</name>
<dbReference type="AlphaFoldDB" id="D8J9W1"/>
<gene>
    <name evidence="2" type="ordered locus">HacjB3_05460</name>
    <name evidence="3" type="ORF">C497_03835</name>
</gene>
<evidence type="ECO:0000313" key="4">
    <source>
        <dbReference type="Proteomes" id="UP000000390"/>
    </source>
</evidence>